<dbReference type="Gene3D" id="3.30.1310.20">
    <property type="entry name" value="PRTase-like"/>
    <property type="match status" value="1"/>
</dbReference>
<dbReference type="Proteomes" id="UP000283523">
    <property type="component" value="Unassembled WGS sequence"/>
</dbReference>
<dbReference type="OrthoDB" id="9810066at2"/>
<sequence length="223" mass="23906">MKPAKHPLFLNRYDAGQQLAGQLTAYANRDDVLVMALPRGGVPVGYEVAQRLGAPLDVFLVRKLGVPGQEELAMGAIAVAGAATKPIRVLNQDVLRTHRISTAVLDTVTKQELRELERRGHLYRGERTEPIVANRVVLLVDDGLATGATMRAAVAALRVRQPAQVVIAVPVAAADVCNTLASVSDAVVCAATPEPFYGVGLWYADFTQTTDDEVRSLLAASRQ</sequence>
<dbReference type="InterPro" id="IPR029057">
    <property type="entry name" value="PRTase-like"/>
</dbReference>
<protein>
    <submittedName>
        <fullName evidence="2">Phosphoribosyltransferase</fullName>
    </submittedName>
</protein>
<dbReference type="RefSeq" id="WP_119670143.1">
    <property type="nucleotide sequence ID" value="NZ_QXED01000007.1"/>
</dbReference>
<reference evidence="2 3" key="1">
    <citation type="submission" date="2018-08" db="EMBL/GenBank/DDBJ databases">
        <title>Fibrisoma montanum sp. nov., isolated from Danxia mountain soil.</title>
        <authorList>
            <person name="Huang Y."/>
        </authorList>
    </citation>
    <scope>NUCLEOTIDE SEQUENCE [LARGE SCALE GENOMIC DNA]</scope>
    <source>
        <strain evidence="2 3">HYT19</strain>
    </source>
</reference>
<comment type="caution">
    <text evidence="2">The sequence shown here is derived from an EMBL/GenBank/DDBJ whole genome shotgun (WGS) entry which is preliminary data.</text>
</comment>
<dbReference type="Pfam" id="PF00156">
    <property type="entry name" value="Pribosyltran"/>
    <property type="match status" value="1"/>
</dbReference>
<dbReference type="AlphaFoldDB" id="A0A418M2D8"/>
<evidence type="ECO:0000313" key="3">
    <source>
        <dbReference type="Proteomes" id="UP000283523"/>
    </source>
</evidence>
<accession>A0A418M2D8</accession>
<keyword evidence="2" id="KW-0808">Transferase</keyword>
<name>A0A418M2D8_9BACT</name>
<dbReference type="CDD" id="cd06223">
    <property type="entry name" value="PRTases_typeI"/>
    <property type="match status" value="1"/>
</dbReference>
<proteinExistence type="predicted"/>
<dbReference type="Gene3D" id="3.40.50.2020">
    <property type="match status" value="1"/>
</dbReference>
<keyword evidence="2" id="KW-0328">Glycosyltransferase</keyword>
<organism evidence="2 3">
    <name type="scientific">Fibrisoma montanum</name>
    <dbReference type="NCBI Taxonomy" id="2305895"/>
    <lineage>
        <taxon>Bacteria</taxon>
        <taxon>Pseudomonadati</taxon>
        <taxon>Bacteroidota</taxon>
        <taxon>Cytophagia</taxon>
        <taxon>Cytophagales</taxon>
        <taxon>Spirosomataceae</taxon>
        <taxon>Fibrisoma</taxon>
    </lineage>
</organism>
<evidence type="ECO:0000313" key="2">
    <source>
        <dbReference type="EMBL" id="RIV19858.1"/>
    </source>
</evidence>
<dbReference type="GO" id="GO:0016757">
    <property type="term" value="F:glycosyltransferase activity"/>
    <property type="evidence" value="ECO:0007669"/>
    <property type="project" value="UniProtKB-KW"/>
</dbReference>
<keyword evidence="3" id="KW-1185">Reference proteome</keyword>
<feature type="domain" description="Phosphoribosyltransferase" evidence="1">
    <location>
        <begin position="12"/>
        <end position="173"/>
    </location>
</feature>
<dbReference type="SUPFAM" id="SSF53271">
    <property type="entry name" value="PRTase-like"/>
    <property type="match status" value="1"/>
</dbReference>
<dbReference type="EMBL" id="QXED01000007">
    <property type="protein sequence ID" value="RIV19858.1"/>
    <property type="molecule type" value="Genomic_DNA"/>
</dbReference>
<evidence type="ECO:0000259" key="1">
    <source>
        <dbReference type="Pfam" id="PF00156"/>
    </source>
</evidence>
<dbReference type="InterPro" id="IPR000836">
    <property type="entry name" value="PRTase_dom"/>
</dbReference>
<gene>
    <name evidence="2" type="ORF">DYU11_23330</name>
</gene>